<dbReference type="Proteomes" id="UP000283850">
    <property type="component" value="Unassembled WGS sequence"/>
</dbReference>
<dbReference type="EMBL" id="QRZF01000005">
    <property type="protein sequence ID" value="RGV54803.1"/>
    <property type="molecule type" value="Genomic_DNA"/>
</dbReference>
<evidence type="ECO:0008006" key="4">
    <source>
        <dbReference type="Google" id="ProtNLM"/>
    </source>
</evidence>
<evidence type="ECO:0000256" key="1">
    <source>
        <dbReference type="SAM" id="SignalP"/>
    </source>
</evidence>
<feature type="signal peptide" evidence="1">
    <location>
        <begin position="1"/>
        <end position="23"/>
    </location>
</feature>
<evidence type="ECO:0000313" key="3">
    <source>
        <dbReference type="Proteomes" id="UP000283850"/>
    </source>
</evidence>
<dbReference type="RefSeq" id="WP_022393163.1">
    <property type="nucleotide sequence ID" value="NZ_QRZF01000005.1"/>
</dbReference>
<gene>
    <name evidence="2" type="ORF">DWW10_09890</name>
</gene>
<comment type="caution">
    <text evidence="2">The sequence shown here is derived from an EMBL/GenBank/DDBJ whole genome shotgun (WGS) entry which is preliminary data.</text>
</comment>
<sequence length="403" mass="44742">MKHYHRIPLMLCSFCAASLSVVAQNNTNLPTSMYGVGELSTSDGGRYAGMGNIGIALNRTGFQNTLNPAAITRMDSTCFIFDVGASVSSARYSFQNDHSSSFMGNPNRFSIGCRILPRWYAMIGAAPYSSVGYMIQTEEEVEGMPESYTYSLFEGSGGLYRCYLTNAFALTKRLSVGVNLGIILGTVTQSETQESAIVEYESSKRAFYADFGIHYEFNTTGSQKWAAGLVFAPSLQVNHENNLTYSNSSTSEGVDKSYHSRTQYLPMHIGTGISMTTERWVATADYNYLDWSRNTSSYTSIKYENQHKLNIGGTYITNPRLPRSTELMGGIGLSNSYINLRGGKMQYLEVSAGASFPIRYSYLSLGATWRKQINSRSSLMQESRFSVNLNITFGERISRSKLR</sequence>
<feature type="chain" id="PRO_5019065684" description="Outer membrane protein transport protein (OMPP1/FadL/TodX)" evidence="1">
    <location>
        <begin position="24"/>
        <end position="403"/>
    </location>
</feature>
<dbReference type="AlphaFoldDB" id="A0A412YBN2"/>
<dbReference type="Gene3D" id="2.40.160.60">
    <property type="entry name" value="Outer membrane protein transport protein (OMPP1/FadL/TodX)"/>
    <property type="match status" value="1"/>
</dbReference>
<organism evidence="2 3">
    <name type="scientific">Bacteroides intestinalis</name>
    <dbReference type="NCBI Taxonomy" id="329854"/>
    <lineage>
        <taxon>Bacteria</taxon>
        <taxon>Pseudomonadati</taxon>
        <taxon>Bacteroidota</taxon>
        <taxon>Bacteroidia</taxon>
        <taxon>Bacteroidales</taxon>
        <taxon>Bacteroidaceae</taxon>
        <taxon>Bacteroides</taxon>
    </lineage>
</organism>
<evidence type="ECO:0000313" key="2">
    <source>
        <dbReference type="EMBL" id="RGV54803.1"/>
    </source>
</evidence>
<dbReference type="SUPFAM" id="SSF56935">
    <property type="entry name" value="Porins"/>
    <property type="match status" value="1"/>
</dbReference>
<accession>A0A412YBN2</accession>
<reference evidence="2 3" key="1">
    <citation type="submission" date="2018-08" db="EMBL/GenBank/DDBJ databases">
        <title>A genome reference for cultivated species of the human gut microbiota.</title>
        <authorList>
            <person name="Zou Y."/>
            <person name="Xue W."/>
            <person name="Luo G."/>
        </authorList>
    </citation>
    <scope>NUCLEOTIDE SEQUENCE [LARGE SCALE GENOMIC DNA]</scope>
    <source>
        <strain evidence="2 3">AF14-32</strain>
    </source>
</reference>
<protein>
    <recommendedName>
        <fullName evidence="4">Outer membrane protein transport protein (OMPP1/FadL/TodX)</fullName>
    </recommendedName>
</protein>
<keyword evidence="1" id="KW-0732">Signal</keyword>
<proteinExistence type="predicted"/>
<name>A0A412YBN2_9BACE</name>